<keyword evidence="2" id="KW-1185">Reference proteome</keyword>
<evidence type="ECO:0000313" key="2">
    <source>
        <dbReference type="Proteomes" id="UP000315252"/>
    </source>
</evidence>
<protein>
    <submittedName>
        <fullName evidence="1">Uncharacterized protein</fullName>
    </submittedName>
</protein>
<dbReference type="Proteomes" id="UP000315252">
    <property type="component" value="Unassembled WGS sequence"/>
</dbReference>
<proteinExistence type="predicted"/>
<reference evidence="1 2" key="1">
    <citation type="submission" date="2019-06" db="EMBL/GenBank/DDBJ databases">
        <title>Whole genome sequence for Rhodospirillaceae sp. R148.</title>
        <authorList>
            <person name="Wang G."/>
        </authorList>
    </citation>
    <scope>NUCLEOTIDE SEQUENCE [LARGE SCALE GENOMIC DNA]</scope>
    <source>
        <strain evidence="1 2">R148</strain>
    </source>
</reference>
<sequence length="138" mass="16155">MSNEAGAELKAAAKKAEFRSLTESFRRMSIWERGHFANSFRLNPVTEIDISTESLRLKRRYGEDRSYAWSDIEDSFFIKKRAHKAYGAGTGGTFTKRELHIVTRDETYKIDVSANFPDFKHTRKMLMALKKYLFIFDR</sequence>
<evidence type="ECO:0000313" key="1">
    <source>
        <dbReference type="EMBL" id="TQV83207.1"/>
    </source>
</evidence>
<accession>A0A545U149</accession>
<dbReference type="EMBL" id="VHSH01000001">
    <property type="protein sequence ID" value="TQV83207.1"/>
    <property type="molecule type" value="Genomic_DNA"/>
</dbReference>
<gene>
    <name evidence="1" type="ORF">FKG95_00990</name>
</gene>
<organism evidence="1 2">
    <name type="scientific">Denitrobaculum tricleocarpae</name>
    <dbReference type="NCBI Taxonomy" id="2591009"/>
    <lineage>
        <taxon>Bacteria</taxon>
        <taxon>Pseudomonadati</taxon>
        <taxon>Pseudomonadota</taxon>
        <taxon>Alphaproteobacteria</taxon>
        <taxon>Rhodospirillales</taxon>
        <taxon>Rhodospirillaceae</taxon>
        <taxon>Denitrobaculum</taxon>
    </lineage>
</organism>
<dbReference type="RefSeq" id="WP_142894265.1">
    <property type="nucleotide sequence ID" value="NZ_ML660052.1"/>
</dbReference>
<name>A0A545U149_9PROT</name>
<dbReference type="AlphaFoldDB" id="A0A545U149"/>
<comment type="caution">
    <text evidence="1">The sequence shown here is derived from an EMBL/GenBank/DDBJ whole genome shotgun (WGS) entry which is preliminary data.</text>
</comment>